<keyword evidence="1" id="KW-1133">Transmembrane helix</keyword>
<reference evidence="4 5" key="1">
    <citation type="submission" date="2018-07" db="EMBL/GenBank/DDBJ databases">
        <title>Pedobacter sp. nov., isolated from soil.</title>
        <authorList>
            <person name="Zhou L.Y."/>
            <person name="Du Z.J."/>
        </authorList>
    </citation>
    <scope>NUCLEOTIDE SEQUENCE [LARGE SCALE GENOMIC DNA]</scope>
    <source>
        <strain evidence="4 5">JDX94</strain>
    </source>
</reference>
<dbReference type="FunFam" id="2.60.120.1440:FF:000001">
    <property type="entry name" value="Putative anti-sigma factor"/>
    <property type="match status" value="1"/>
</dbReference>
<dbReference type="InterPro" id="IPR012373">
    <property type="entry name" value="Ferrdict_sens_TM"/>
</dbReference>
<dbReference type="EMBL" id="QPKV01000005">
    <property type="protein sequence ID" value="RDC55918.1"/>
    <property type="molecule type" value="Genomic_DNA"/>
</dbReference>
<dbReference type="Proteomes" id="UP000253961">
    <property type="component" value="Unassembled WGS sequence"/>
</dbReference>
<evidence type="ECO:0000313" key="5">
    <source>
        <dbReference type="Proteomes" id="UP000253961"/>
    </source>
</evidence>
<feature type="domain" description="FecR protein" evidence="2">
    <location>
        <begin position="190"/>
        <end position="286"/>
    </location>
</feature>
<dbReference type="Gene3D" id="2.60.120.1440">
    <property type="match status" value="1"/>
</dbReference>
<dbReference type="AlphaFoldDB" id="A0A369Q0Q6"/>
<dbReference type="InterPro" id="IPR032508">
    <property type="entry name" value="FecR_C"/>
</dbReference>
<feature type="domain" description="Protein FecR C-terminal" evidence="3">
    <location>
        <begin position="327"/>
        <end position="394"/>
    </location>
</feature>
<proteinExistence type="predicted"/>
<organism evidence="4 5">
    <name type="scientific">Pedobacter chinensis</name>
    <dbReference type="NCBI Taxonomy" id="2282421"/>
    <lineage>
        <taxon>Bacteria</taxon>
        <taxon>Pseudomonadati</taxon>
        <taxon>Bacteroidota</taxon>
        <taxon>Sphingobacteriia</taxon>
        <taxon>Sphingobacteriales</taxon>
        <taxon>Sphingobacteriaceae</taxon>
        <taxon>Pedobacter</taxon>
    </lineage>
</organism>
<keyword evidence="5" id="KW-1185">Reference proteome</keyword>
<evidence type="ECO:0000256" key="1">
    <source>
        <dbReference type="SAM" id="Phobius"/>
    </source>
</evidence>
<dbReference type="Pfam" id="PF04773">
    <property type="entry name" value="FecR"/>
    <property type="match status" value="1"/>
</dbReference>
<dbReference type="GO" id="GO:0016989">
    <property type="term" value="F:sigma factor antagonist activity"/>
    <property type="evidence" value="ECO:0007669"/>
    <property type="project" value="TreeGrafter"/>
</dbReference>
<evidence type="ECO:0000313" key="4">
    <source>
        <dbReference type="EMBL" id="RDC55918.1"/>
    </source>
</evidence>
<dbReference type="RefSeq" id="WP_115403382.1">
    <property type="nucleotide sequence ID" value="NZ_QPKV01000005.1"/>
</dbReference>
<sequence>MNKEIINIFQKYIDGQSSQQEINQVLEILEDGLYLAEWDSVLTKDFDEVINAEIEIESISEANYSALHQRILSSINEKPQNRPSSKTITVKLWPKIAIAASILAMISVGTYYFLSQDAFKKQQSITYQNDIAPGKPGATLTLADGRKILIKDALTGNIAEESGVKIYKNKSGQIIYEIVNQNLASTGVNTLSTMRGEQMQVILPDGTLVFLNAESSLQYPTSFIKQPERKVFLTGEGYFEVAKDKFHPFIVKTEQQDVEVLGTHFNINSYTNESNVKTTLLEGSVKVSSDQQTKILSPGNQAINTNGNINLGKVDTELAVAWTNNNFVFDVLNIKEIMRMLERWYNVEVIYTDGIPEGTFWGSVSRFDNISQVLISLEATGNVHFEIKGRKIYVYR</sequence>
<evidence type="ECO:0000259" key="2">
    <source>
        <dbReference type="Pfam" id="PF04773"/>
    </source>
</evidence>
<protein>
    <submittedName>
        <fullName evidence="4">FecR family protein</fullName>
    </submittedName>
</protein>
<name>A0A369Q0Q6_9SPHI</name>
<dbReference type="PANTHER" id="PTHR30273">
    <property type="entry name" value="PERIPLASMIC SIGNAL SENSOR AND SIGMA FACTOR ACTIVATOR FECR-RELATED"/>
    <property type="match status" value="1"/>
</dbReference>
<dbReference type="Pfam" id="PF16344">
    <property type="entry name" value="FecR_C"/>
    <property type="match status" value="1"/>
</dbReference>
<dbReference type="InterPro" id="IPR006860">
    <property type="entry name" value="FecR"/>
</dbReference>
<dbReference type="PANTHER" id="PTHR30273:SF2">
    <property type="entry name" value="PROTEIN FECR"/>
    <property type="match status" value="1"/>
</dbReference>
<keyword evidence="1" id="KW-0812">Transmembrane</keyword>
<gene>
    <name evidence="4" type="ORF">DU508_13695</name>
</gene>
<dbReference type="OrthoDB" id="1099963at2"/>
<comment type="caution">
    <text evidence="4">The sequence shown here is derived from an EMBL/GenBank/DDBJ whole genome shotgun (WGS) entry which is preliminary data.</text>
</comment>
<evidence type="ECO:0000259" key="3">
    <source>
        <dbReference type="Pfam" id="PF16344"/>
    </source>
</evidence>
<feature type="transmembrane region" description="Helical" evidence="1">
    <location>
        <begin position="92"/>
        <end position="114"/>
    </location>
</feature>
<keyword evidence="1" id="KW-0472">Membrane</keyword>
<accession>A0A369Q0Q6</accession>
<dbReference type="Gene3D" id="3.55.50.30">
    <property type="match status" value="1"/>
</dbReference>